<organism evidence="2 3">
    <name type="scientific">Marinicella litoralis</name>
    <dbReference type="NCBI Taxonomy" id="644220"/>
    <lineage>
        <taxon>Bacteria</taxon>
        <taxon>Pseudomonadati</taxon>
        <taxon>Pseudomonadota</taxon>
        <taxon>Gammaproteobacteria</taxon>
        <taxon>Lysobacterales</taxon>
        <taxon>Marinicellaceae</taxon>
        <taxon>Marinicella</taxon>
    </lineage>
</organism>
<dbReference type="RefSeq" id="WP_133566565.1">
    <property type="nucleotide sequence ID" value="NZ_NIHB01000006.1"/>
</dbReference>
<keyword evidence="3" id="KW-1185">Reference proteome</keyword>
<feature type="chain" id="PRO_5020770314" evidence="1">
    <location>
        <begin position="19"/>
        <end position="1026"/>
    </location>
</feature>
<keyword evidence="1" id="KW-0732">Signal</keyword>
<dbReference type="Proteomes" id="UP000295724">
    <property type="component" value="Unassembled WGS sequence"/>
</dbReference>
<evidence type="ECO:0000313" key="3">
    <source>
        <dbReference type="Proteomes" id="UP000295724"/>
    </source>
</evidence>
<dbReference type="OrthoDB" id="9791537at2"/>
<dbReference type="AlphaFoldDB" id="A0A4R6XH04"/>
<reference evidence="2 3" key="1">
    <citation type="submission" date="2019-03" db="EMBL/GenBank/DDBJ databases">
        <title>Genomic Encyclopedia of Type Strains, Phase IV (KMG-IV): sequencing the most valuable type-strain genomes for metagenomic binning, comparative biology and taxonomic classification.</title>
        <authorList>
            <person name="Goeker M."/>
        </authorList>
    </citation>
    <scope>NUCLEOTIDE SEQUENCE [LARGE SCALE GENOMIC DNA]</scope>
    <source>
        <strain evidence="2 3">DSM 25488</strain>
    </source>
</reference>
<sequence length="1026" mass="110581">MRHFLTWVLLLMALSASATCPVDTPASCAIDDQLANGRWDLSQVNGQYTLFGSEVFCEFLSDGFCDLPDDYNPVSGTFNVSRLGGSAANYIDVACDGSITGQGHELISGTLEKTADIQYGYSTCNDTEPQDMNWNVTIDRQYDISGQVTGVGQVDLNYENDTSTITITGVSAYGVDCYWYSYNASLPDFDLSGSTESVTLSGAYDPITYQWSPTTIPTNGTSWLDDILHRLALNDSTQDETVLEPEGHSQPEDQLYTTYFIQDTVTVTDQINHDATPEMPKVLGVMLNEPAQYLQNVPVNTQLIATIDWRGQPPGDVEFTYGGVVETVAGSDIVNWDFDAGMPGDSIQVIAIQGDQQSVPYTLAVPKVSLPPWAGSSGDWNGSGGIEYQGLLNWPISLDTTRTLNTLSLFTGDWGLANASSEYNATVFSDGGAGPGDLNTQVTFKFAGKSVDFQIQGQNTSYLSCEDMSTDGDATIEIPIPGWQKTLNPLTAIPGLQSAACGLSGFLCDVIQSVGIKASASANVSGTGNYAGDTGDIQWTGGSVGGSISAQAGAGIRLPKPLHQVAGVSVSGGGSGCIDFQVAPDFNLSQLGAQIDLSAQAFFMGFSASADESWPIGDGCGGRHFQSRELTGGGWVPVDGHLAMAQQWNNQNLQGVAVWSDPDLTQPRPAGQLKYRFYDGMTDSWGAIQSIPTVVDVNHSPSVHFDEQGHLLVIYQSNDAVVPTDLGQLAAFGNGYELNWVLIDSISTQVINEGQLTQNTQHDFGPRLITNQAGEVSLFWQQASGIEVTGTATDPVSIYQLDWDAINQNWGSQVLVADQLINTYGWTPAAWSNDTKVLMLTHDTDADYSTADDREMVVYRQANGSWGAPVALTANAINDEYAVVDYDVDGQELMFWREGQALQSAIDGSLTGIIPLQQATYMDGVGNGLSQAVLAQHNQLKALVWPQNTQLMISVQDHEGMWQPSTDLSLTVNNEALDVFSAEINQGQLHLGWASREFTGNGYTDVLTPHFSKQLLFDEIFNHGFE</sequence>
<gene>
    <name evidence="2" type="ORF">C8D91_2900</name>
</gene>
<evidence type="ECO:0000256" key="1">
    <source>
        <dbReference type="SAM" id="SignalP"/>
    </source>
</evidence>
<dbReference type="EMBL" id="SNZB01000008">
    <property type="protein sequence ID" value="TDR16373.1"/>
    <property type="molecule type" value="Genomic_DNA"/>
</dbReference>
<feature type="signal peptide" evidence="1">
    <location>
        <begin position="1"/>
        <end position="18"/>
    </location>
</feature>
<comment type="caution">
    <text evidence="2">The sequence shown here is derived from an EMBL/GenBank/DDBJ whole genome shotgun (WGS) entry which is preliminary data.</text>
</comment>
<evidence type="ECO:0000313" key="2">
    <source>
        <dbReference type="EMBL" id="TDR16373.1"/>
    </source>
</evidence>
<name>A0A4R6XH04_9GAMM</name>
<accession>A0A4R6XH04</accession>
<protein>
    <submittedName>
        <fullName evidence="2">Uncharacterized protein</fullName>
    </submittedName>
</protein>
<proteinExistence type="predicted"/>